<sequence>MKILVPVKRVADYNVKVRVKSDDNGVDIASVKMSMNPFDEITVGKAVRLKKKAIAHRRRVFQWPARGLLPRSPRKPNDKPKRSRRIFAGVLLAAVLAPLAGPSWAATPAKAIPLVAPSPIGGANGMGFGPDGKLYVGAVMSQGIFRVDLDTRAITQIERGPSGGADDMVFLPDGTLLWAAFMEGELMKRDPRGRVSVVASNLPGIDGIGFRRTDGRLFVSQCFSGDALWEVDPTGAKPPRKILSNLDCLNGFDFGSDGKLYGPSWFGGKIVRIDPDRPAVETVVDGLNTPAAVKFGPNGKLYAVLAGDGRLLEIDVATRAVRTVAQLGSGLDNLLPWGDDKVLVSSLAENSVVSVTAASGQVQPIVEGRMTSPGGMAVCRVDGRDQIFVADIATLKMVDPVTGAIVEIGRSYPSKGALTISPIVAATGSKTVILSDFSGTVQWIDIASGKVAGAVKGLSAPYAMAELPDGTIAVAEYGAGRIGRIDPRTSTLLAPLATGLSGPAGLLLLSDRRLLVSDAKSGTLAVVPIDGGPVRRIANGLKTPEGLALLPDGRVVLAEVGAKRLIVLDPSEKSRPQVLAENLPIGLPPQNSLPAPFVPTGVAVSGSSVYFGSNVDRGIYKLPLPSSVSMRAGSAPTCDVWK</sequence>
<dbReference type="InterPro" id="IPR014729">
    <property type="entry name" value="Rossmann-like_a/b/a_fold"/>
</dbReference>
<dbReference type="KEGG" id="ppai:E1956_17735"/>
<dbReference type="InterPro" id="IPR015943">
    <property type="entry name" value="WD40/YVTN_repeat-like_dom_sf"/>
</dbReference>
<dbReference type="SUPFAM" id="SSF50956">
    <property type="entry name" value="Thermostable phytase (3-phytase)"/>
    <property type="match status" value="1"/>
</dbReference>
<dbReference type="EMBL" id="CP038149">
    <property type="protein sequence ID" value="QBQ99073.1"/>
    <property type="molecule type" value="Genomic_DNA"/>
</dbReference>
<keyword evidence="1" id="KW-1133">Transmembrane helix</keyword>
<protein>
    <recommendedName>
        <fullName evidence="4">DNA-binding beta-propeller fold protein YncE</fullName>
    </recommendedName>
</protein>
<dbReference type="SUPFAM" id="SSF63829">
    <property type="entry name" value="Calcium-dependent phosphotriesterase"/>
    <property type="match status" value="2"/>
</dbReference>
<organism evidence="2 3">
    <name type="scientific">Paraburkholderia pallida</name>
    <dbReference type="NCBI Taxonomy" id="2547399"/>
    <lineage>
        <taxon>Bacteria</taxon>
        <taxon>Pseudomonadati</taxon>
        <taxon>Pseudomonadota</taxon>
        <taxon>Betaproteobacteria</taxon>
        <taxon>Burkholderiales</taxon>
        <taxon>Burkholderiaceae</taxon>
        <taxon>Paraburkholderia</taxon>
    </lineage>
</organism>
<proteinExistence type="predicted"/>
<feature type="transmembrane region" description="Helical" evidence="1">
    <location>
        <begin position="86"/>
        <end position="105"/>
    </location>
</feature>
<evidence type="ECO:0000256" key="1">
    <source>
        <dbReference type="SAM" id="Phobius"/>
    </source>
</evidence>
<keyword evidence="1" id="KW-0812">Transmembrane</keyword>
<dbReference type="Gene3D" id="3.40.50.620">
    <property type="entry name" value="HUPs"/>
    <property type="match status" value="1"/>
</dbReference>
<dbReference type="SUPFAM" id="SSF52402">
    <property type="entry name" value="Adenine nucleotide alpha hydrolases-like"/>
    <property type="match status" value="1"/>
</dbReference>
<dbReference type="PANTHER" id="PTHR40274">
    <property type="entry name" value="VIRGINIAMYCIN B LYASE"/>
    <property type="match status" value="1"/>
</dbReference>
<dbReference type="Gene3D" id="2.130.10.10">
    <property type="entry name" value="YVTN repeat-like/Quinoprotein amine dehydrogenase"/>
    <property type="match status" value="1"/>
</dbReference>
<keyword evidence="1" id="KW-0472">Membrane</keyword>
<dbReference type="Proteomes" id="UP000295727">
    <property type="component" value="Chromosome 2"/>
</dbReference>
<name>A0A4P7CYE5_9BURK</name>
<evidence type="ECO:0000313" key="3">
    <source>
        <dbReference type="Proteomes" id="UP000295727"/>
    </source>
</evidence>
<dbReference type="PANTHER" id="PTHR40274:SF4">
    <property type="entry name" value="BLL1406 PROTEIN"/>
    <property type="match status" value="1"/>
</dbReference>
<evidence type="ECO:0008006" key="4">
    <source>
        <dbReference type="Google" id="ProtNLM"/>
    </source>
</evidence>
<dbReference type="InterPro" id="IPR051344">
    <property type="entry name" value="Vgb"/>
</dbReference>
<reference evidence="2 3" key="1">
    <citation type="submission" date="2019-03" db="EMBL/GenBank/DDBJ databases">
        <title>Paraburkholderia sp. 7MH5, isolated from subtropical forest soil.</title>
        <authorList>
            <person name="Gao Z.-H."/>
            <person name="Qiu L.-H."/>
        </authorList>
    </citation>
    <scope>NUCLEOTIDE SEQUENCE [LARGE SCALE GENOMIC DNA]</scope>
    <source>
        <strain evidence="2 3">7MH5</strain>
    </source>
</reference>
<gene>
    <name evidence="2" type="ORF">E1956_17735</name>
</gene>
<dbReference type="AlphaFoldDB" id="A0A4P7CYE5"/>
<dbReference type="OrthoDB" id="502821at2"/>
<evidence type="ECO:0000313" key="2">
    <source>
        <dbReference type="EMBL" id="QBQ99073.1"/>
    </source>
</evidence>
<keyword evidence="3" id="KW-1185">Reference proteome</keyword>
<dbReference type="Gene3D" id="2.120.10.30">
    <property type="entry name" value="TolB, C-terminal domain"/>
    <property type="match status" value="2"/>
</dbReference>
<dbReference type="InterPro" id="IPR011042">
    <property type="entry name" value="6-blade_b-propeller_TolB-like"/>
</dbReference>
<accession>A0A4P7CYE5</accession>